<evidence type="ECO:0000313" key="2">
    <source>
        <dbReference type="EMBL" id="CAG9283726.1"/>
    </source>
</evidence>
<gene>
    <name evidence="2" type="ORF">PTTT1_LOCUS23748</name>
</gene>
<feature type="compositionally biased region" description="Basic and acidic residues" evidence="1">
    <location>
        <begin position="130"/>
        <end position="145"/>
    </location>
</feature>
<sequence>MTITVRKAAEGVAKVVGQKAAAPHAAAKISLRSPRAVTLAEAKADAIQPARESTKTTMTPWRGWFERVLQEVIGEERVKKIKDTMLFMPDDIYDLEQSPKPSQKIPISKTDPTITAMYRYPSPGSQESVRIPEFENGKDPYDTGYFKRDTRRRYQFEELGDPDIEKAKLELMDPNDPQVQEDKKRVEAGPASSPGNKGVFATGPSDFDPTGLRATMSVTWSELNKSLDAHMPDHLPTPTWMKDKEAIIAWHKERDLPVPVGPVYEGLKVPVYLRVARW</sequence>
<organism evidence="2">
    <name type="scientific">Phaeodactylum tricornutum</name>
    <name type="common">Diatom</name>
    <dbReference type="NCBI Taxonomy" id="2850"/>
    <lineage>
        <taxon>Eukaryota</taxon>
        <taxon>Sar</taxon>
        <taxon>Stramenopiles</taxon>
        <taxon>Ochrophyta</taxon>
        <taxon>Bacillariophyta</taxon>
        <taxon>Bacillariophyceae</taxon>
        <taxon>Bacillariophycidae</taxon>
        <taxon>Naviculales</taxon>
        <taxon>Phaeodactylaceae</taxon>
        <taxon>Phaeodactylum</taxon>
    </lineage>
</organism>
<dbReference type="AlphaFoldDB" id="A0A8J9S9J5"/>
<protein>
    <submittedName>
        <fullName evidence="2">Uncharacterized protein</fullName>
    </submittedName>
</protein>
<dbReference type="OMA" id="APEETMM"/>
<dbReference type="EMBL" id="OU594960">
    <property type="protein sequence ID" value="CAG9283726.1"/>
    <property type="molecule type" value="Genomic_DNA"/>
</dbReference>
<name>A0A8J9S9J5_PHATR</name>
<reference evidence="2" key="1">
    <citation type="submission" date="2022-02" db="EMBL/GenBank/DDBJ databases">
        <authorList>
            <person name="Giguere J D."/>
        </authorList>
    </citation>
    <scope>NUCLEOTIDE SEQUENCE</scope>
    <source>
        <strain evidence="2">CCAP 1055/1</strain>
    </source>
</reference>
<feature type="region of interest" description="Disordered" evidence="1">
    <location>
        <begin position="120"/>
        <end position="145"/>
    </location>
</feature>
<proteinExistence type="predicted"/>
<evidence type="ECO:0000256" key="1">
    <source>
        <dbReference type="SAM" id="MobiDB-lite"/>
    </source>
</evidence>
<dbReference type="Proteomes" id="UP000836788">
    <property type="component" value="Chromosome 19"/>
</dbReference>
<feature type="region of interest" description="Disordered" evidence="1">
    <location>
        <begin position="171"/>
        <end position="208"/>
    </location>
</feature>
<accession>A0A8J9S9J5</accession>